<dbReference type="CDD" id="cd00118">
    <property type="entry name" value="LysM"/>
    <property type="match status" value="1"/>
</dbReference>
<evidence type="ECO:0000259" key="1">
    <source>
        <dbReference type="PROSITE" id="PS51782"/>
    </source>
</evidence>
<dbReference type="SUPFAM" id="SSF54106">
    <property type="entry name" value="LysM domain"/>
    <property type="match status" value="1"/>
</dbReference>
<sequence>MEISLIHSVSDEKLILPVSPEEFTIQEGSNNQVVTVENLGELNIFGKPKLVCITLSSFFPGQNYPFCTSVNKEDPQPYQDYVELLGRWMKDGKPLILNVQNTRFNLTCCIENFSYGEKDSSGDVYYTLELKEYRIVNTVTNSSDKGGSNQRQQVREPAKTHIVKSGDTLWMIAQKEYGDGSRWKEIASKNGIKDPKGLQPGQRLVL</sequence>
<accession>S0FXB7</accession>
<reference evidence="2 3" key="1">
    <citation type="journal article" date="2013" name="Genome Announc.">
        <title>Draft Genome Sequence of the Cellulolytic, Mesophilic, Anaerobic Bacterium Clostridium termitidis Strain CT1112 (DSM 5398).</title>
        <authorList>
            <person name="Lal S."/>
            <person name="Ramachandran U."/>
            <person name="Zhang X."/>
            <person name="Munir R."/>
            <person name="Sparling R."/>
            <person name="Levin D.B."/>
        </authorList>
    </citation>
    <scope>NUCLEOTIDE SEQUENCE [LARGE SCALE GENOMIC DNA]</scope>
    <source>
        <strain evidence="2 3">CT1112</strain>
    </source>
</reference>
<comment type="caution">
    <text evidence="2">The sequence shown here is derived from an EMBL/GenBank/DDBJ whole genome shotgun (WGS) entry which is preliminary data.</text>
</comment>
<dbReference type="PANTHER" id="PTHR34700:SF4">
    <property type="entry name" value="PHAGE-LIKE ELEMENT PBSX PROTEIN XKDP"/>
    <property type="match status" value="1"/>
</dbReference>
<evidence type="ECO:0000313" key="3">
    <source>
        <dbReference type="Proteomes" id="UP000014155"/>
    </source>
</evidence>
<proteinExistence type="predicted"/>
<dbReference type="PROSITE" id="PS51782">
    <property type="entry name" value="LYSM"/>
    <property type="match status" value="1"/>
</dbReference>
<dbReference type="RefSeq" id="WP_004623581.1">
    <property type="nucleotide sequence ID" value="NZ_AORV01000015.1"/>
</dbReference>
<dbReference type="Pfam" id="PF01476">
    <property type="entry name" value="LysM"/>
    <property type="match status" value="1"/>
</dbReference>
<organism evidence="2 3">
    <name type="scientific">Ruminiclostridium cellobioparum subsp. termitidis CT1112</name>
    <dbReference type="NCBI Taxonomy" id="1195236"/>
    <lineage>
        <taxon>Bacteria</taxon>
        <taxon>Bacillati</taxon>
        <taxon>Bacillota</taxon>
        <taxon>Clostridia</taxon>
        <taxon>Eubacteriales</taxon>
        <taxon>Oscillospiraceae</taxon>
        <taxon>Ruminiclostridium</taxon>
    </lineage>
</organism>
<dbReference type="Gene3D" id="3.10.350.10">
    <property type="entry name" value="LysM domain"/>
    <property type="match status" value="1"/>
</dbReference>
<dbReference type="AlphaFoldDB" id="S0FXB7"/>
<dbReference type="PANTHER" id="PTHR34700">
    <property type="entry name" value="POTASSIUM BINDING PROTEIN KBP"/>
    <property type="match status" value="1"/>
</dbReference>
<gene>
    <name evidence="2" type="ORF">CTER_0285</name>
</gene>
<keyword evidence="3" id="KW-1185">Reference proteome</keyword>
<dbReference type="Proteomes" id="UP000014155">
    <property type="component" value="Unassembled WGS sequence"/>
</dbReference>
<dbReference type="eggNOG" id="COG1652">
    <property type="taxonomic scope" value="Bacteria"/>
</dbReference>
<feature type="domain" description="LysM" evidence="1">
    <location>
        <begin position="159"/>
        <end position="206"/>
    </location>
</feature>
<dbReference type="InterPro" id="IPR018392">
    <property type="entry name" value="LysM"/>
</dbReference>
<name>S0FXB7_RUMCE</name>
<dbReference type="Pfam" id="PF21821">
    <property type="entry name" value="Dit_like"/>
    <property type="match status" value="1"/>
</dbReference>
<dbReference type="EMBL" id="AORV01000015">
    <property type="protein sequence ID" value="EMS73789.1"/>
    <property type="molecule type" value="Genomic_DNA"/>
</dbReference>
<dbReference type="SMART" id="SM00257">
    <property type="entry name" value="LysM"/>
    <property type="match status" value="1"/>
</dbReference>
<dbReference type="InterPro" id="IPR036779">
    <property type="entry name" value="LysM_dom_sf"/>
</dbReference>
<protein>
    <submittedName>
        <fullName evidence="2">LysM domain-containing protein</fullName>
    </submittedName>
</protein>
<evidence type="ECO:0000313" key="2">
    <source>
        <dbReference type="EMBL" id="EMS73789.1"/>
    </source>
</evidence>
<dbReference type="InterPro" id="IPR048494">
    <property type="entry name" value="Dit-like_N"/>
</dbReference>
<dbReference type="InterPro" id="IPR052196">
    <property type="entry name" value="Bact_Kbp"/>
</dbReference>
<dbReference type="PATRIC" id="fig|1195236.3.peg.592"/>
<dbReference type="STRING" id="1195236.CTER_0285"/>